<keyword evidence="2" id="KW-1185">Reference proteome</keyword>
<accession>K3YXC1</accession>
<dbReference type="HOGENOM" id="CLU_2675731_0_0_1"/>
<reference evidence="2" key="1">
    <citation type="journal article" date="2012" name="Nat. Biotechnol.">
        <title>Reference genome sequence of the model plant Setaria.</title>
        <authorList>
            <person name="Bennetzen J.L."/>
            <person name="Schmutz J."/>
            <person name="Wang H."/>
            <person name="Percifield R."/>
            <person name="Hawkins J."/>
            <person name="Pontaroli A.C."/>
            <person name="Estep M."/>
            <person name="Feng L."/>
            <person name="Vaughn J.N."/>
            <person name="Grimwood J."/>
            <person name="Jenkins J."/>
            <person name="Barry K."/>
            <person name="Lindquist E."/>
            <person name="Hellsten U."/>
            <person name="Deshpande S."/>
            <person name="Wang X."/>
            <person name="Wu X."/>
            <person name="Mitros T."/>
            <person name="Triplett J."/>
            <person name="Yang X."/>
            <person name="Ye C.Y."/>
            <person name="Mauro-Herrera M."/>
            <person name="Wang L."/>
            <person name="Li P."/>
            <person name="Sharma M."/>
            <person name="Sharma R."/>
            <person name="Ronald P.C."/>
            <person name="Panaud O."/>
            <person name="Kellogg E.A."/>
            <person name="Brutnell T.P."/>
            <person name="Doust A.N."/>
            <person name="Tuskan G.A."/>
            <person name="Rokhsar D."/>
            <person name="Devos K.M."/>
        </authorList>
    </citation>
    <scope>NUCLEOTIDE SEQUENCE [LARGE SCALE GENOMIC DNA]</scope>
    <source>
        <strain evidence="2">cv. Yugu1</strain>
    </source>
</reference>
<dbReference type="InParanoid" id="K3YXC1"/>
<dbReference type="EMBL" id="AGNK02000109">
    <property type="status" value="NOT_ANNOTATED_CDS"/>
    <property type="molecule type" value="Genomic_DNA"/>
</dbReference>
<evidence type="ECO:0000313" key="1">
    <source>
        <dbReference type="EnsemblPlants" id="KQL28600"/>
    </source>
</evidence>
<organism evidence="1 2">
    <name type="scientific">Setaria italica</name>
    <name type="common">Foxtail millet</name>
    <name type="synonym">Panicum italicum</name>
    <dbReference type="NCBI Taxonomy" id="4555"/>
    <lineage>
        <taxon>Eukaryota</taxon>
        <taxon>Viridiplantae</taxon>
        <taxon>Streptophyta</taxon>
        <taxon>Embryophyta</taxon>
        <taxon>Tracheophyta</taxon>
        <taxon>Spermatophyta</taxon>
        <taxon>Magnoliopsida</taxon>
        <taxon>Liliopsida</taxon>
        <taxon>Poales</taxon>
        <taxon>Poaceae</taxon>
        <taxon>PACMAD clade</taxon>
        <taxon>Panicoideae</taxon>
        <taxon>Panicodae</taxon>
        <taxon>Paniceae</taxon>
        <taxon>Cenchrinae</taxon>
        <taxon>Setaria</taxon>
    </lineage>
</organism>
<reference evidence="1" key="2">
    <citation type="submission" date="2018-08" db="UniProtKB">
        <authorList>
            <consortium name="EnsemblPlants"/>
        </authorList>
    </citation>
    <scope>IDENTIFICATION</scope>
    <source>
        <strain evidence="1">Yugu1</strain>
    </source>
</reference>
<dbReference type="Proteomes" id="UP000004995">
    <property type="component" value="Unassembled WGS sequence"/>
</dbReference>
<proteinExistence type="predicted"/>
<name>K3YXC1_SETIT</name>
<protein>
    <submittedName>
        <fullName evidence="1">Uncharacterized protein</fullName>
    </submittedName>
</protein>
<dbReference type="EnsemblPlants" id="KQL28600">
    <property type="protein sequence ID" value="KQL28600"/>
    <property type="gene ID" value="SETIT_018917mg"/>
</dbReference>
<dbReference type="Gramene" id="KQL28600">
    <property type="protein sequence ID" value="KQL28600"/>
    <property type="gene ID" value="SETIT_018917mg"/>
</dbReference>
<sequence>MSRLAFGLATCSSVRFSLPSRGQPPMAAVVEPRPGAAAVVERCMLQLDLLSSQADRHAWCALVSCKATGKGRPTE</sequence>
<evidence type="ECO:0000313" key="2">
    <source>
        <dbReference type="Proteomes" id="UP000004995"/>
    </source>
</evidence>
<dbReference type="AlphaFoldDB" id="K3YXC1"/>